<accession>A0A239K380</accession>
<dbReference type="PANTHER" id="PTHR43615:SF1">
    <property type="entry name" value="PPDK_N DOMAIN-CONTAINING PROTEIN"/>
    <property type="match status" value="1"/>
</dbReference>
<dbReference type="SUPFAM" id="SSF52009">
    <property type="entry name" value="Phosphohistidine domain"/>
    <property type="match status" value="1"/>
</dbReference>
<reference evidence="3" key="1">
    <citation type="submission" date="2017-06" db="EMBL/GenBank/DDBJ databases">
        <authorList>
            <person name="Varghese N."/>
            <person name="Submissions S."/>
        </authorList>
    </citation>
    <scope>NUCLEOTIDE SEQUENCE [LARGE SCALE GENOMIC DNA]</scope>
    <source>
        <strain evidence="3">JCM 23211</strain>
    </source>
</reference>
<keyword evidence="2" id="KW-0808">Transferase</keyword>
<proteinExistence type="predicted"/>
<keyword evidence="2" id="KW-0670">Pyruvate</keyword>
<name>A0A239K380_9NOCA</name>
<gene>
    <name evidence="2" type="ORF">SAMN05421642_109227</name>
</gene>
<dbReference type="OrthoDB" id="9765468at2"/>
<dbReference type="GO" id="GO:0016301">
    <property type="term" value="F:kinase activity"/>
    <property type="evidence" value="ECO:0007669"/>
    <property type="project" value="UniProtKB-KW"/>
</dbReference>
<dbReference type="PANTHER" id="PTHR43615">
    <property type="entry name" value="PHOSPHOENOLPYRUVATE SYNTHASE-RELATED"/>
    <property type="match status" value="1"/>
</dbReference>
<dbReference type="InterPro" id="IPR051549">
    <property type="entry name" value="PEP_Utilizing_Enz"/>
</dbReference>
<keyword evidence="2" id="KW-0418">Kinase</keyword>
<evidence type="ECO:0000313" key="3">
    <source>
        <dbReference type="Proteomes" id="UP000198327"/>
    </source>
</evidence>
<dbReference type="RefSeq" id="WP_089248236.1">
    <property type="nucleotide sequence ID" value="NZ_FZOW01000009.1"/>
</dbReference>
<sequence>MDKIWPCDDDESKRFPIFTRANTGEVFVDAATPLTWSLYGRGVYENGYRDALLKLGVFTAEDFRPEWEGEVVGCFGGYVYINVSLSRVLAERTPGMTWQAIDQSFFGDQPDAPPYAPHPDDVNEECTARMTDWMGSLFAATSVPEIDAHRHRIDEIVATRPDLTTLTDAELLERFRSLVPEMRDMFATHMTQTYSSTIVTGVIAQAAAAAGKPELLSSLTAGVGDVDSVVQSIDIWNLSRLAKSTSVAAKFDKGIGDLLERLESSDSAEAAEFLAAWKVFQQQWGFLGPSIWELRSPTYGENPEIALRMIDRARHVEDAASPTARSHSLEQDRIDAVKVVGDALAGGELHDTFMAAANVVPVYMPARERIKVQCTRMIEEARKTMRELGGRLTAAGTIDRWQDVLLLMNDEIDSFVADPEPWNDTVAERKERLSLLESLSPPFVFDGPPPTLDQFTPRSDVRGLTIEAGTVLTGLGASPGTCTGPARVITSLDDEGEFDAGDILVARTTDSSWGPLFLTAGAIVCETGATISHAAIVSRELGIPAAVSVEGATSLIPDGTIVTVNGDDGTVTVH</sequence>
<organism evidence="2 3">
    <name type="scientific">Rhodococcoides kyotonense</name>
    <dbReference type="NCBI Taxonomy" id="398843"/>
    <lineage>
        <taxon>Bacteria</taxon>
        <taxon>Bacillati</taxon>
        <taxon>Actinomycetota</taxon>
        <taxon>Actinomycetes</taxon>
        <taxon>Mycobacteriales</taxon>
        <taxon>Nocardiaceae</taxon>
        <taxon>Rhodococcoides</taxon>
    </lineage>
</organism>
<dbReference type="Gene3D" id="3.50.30.10">
    <property type="entry name" value="Phosphohistidine domain"/>
    <property type="match status" value="1"/>
</dbReference>
<feature type="domain" description="PEP-utilising enzyme mobile" evidence="1">
    <location>
        <begin position="499"/>
        <end position="569"/>
    </location>
</feature>
<dbReference type="InterPro" id="IPR036637">
    <property type="entry name" value="Phosphohistidine_dom_sf"/>
</dbReference>
<keyword evidence="3" id="KW-1185">Reference proteome</keyword>
<dbReference type="InterPro" id="IPR008279">
    <property type="entry name" value="PEP-util_enz_mobile_dom"/>
</dbReference>
<dbReference type="Pfam" id="PF00391">
    <property type="entry name" value="PEP-utilizers"/>
    <property type="match status" value="1"/>
</dbReference>
<evidence type="ECO:0000313" key="2">
    <source>
        <dbReference type="EMBL" id="SNT12565.1"/>
    </source>
</evidence>
<dbReference type="EMBL" id="FZOW01000009">
    <property type="protein sequence ID" value="SNT12565.1"/>
    <property type="molecule type" value="Genomic_DNA"/>
</dbReference>
<dbReference type="Proteomes" id="UP000198327">
    <property type="component" value="Unassembled WGS sequence"/>
</dbReference>
<evidence type="ECO:0000259" key="1">
    <source>
        <dbReference type="Pfam" id="PF00391"/>
    </source>
</evidence>
<protein>
    <submittedName>
        <fullName evidence="2">Pyruvate, water dikinase</fullName>
    </submittedName>
</protein>
<dbReference type="AlphaFoldDB" id="A0A239K380"/>